<dbReference type="Gene3D" id="3.50.50.60">
    <property type="entry name" value="FAD/NAD(P)-binding domain"/>
    <property type="match status" value="2"/>
</dbReference>
<dbReference type="InterPro" id="IPR023753">
    <property type="entry name" value="FAD/NAD-binding_dom"/>
</dbReference>
<dbReference type="SUPFAM" id="SSF51905">
    <property type="entry name" value="FAD/NAD(P)-binding domain"/>
    <property type="match status" value="1"/>
</dbReference>
<dbReference type="GO" id="GO:0071949">
    <property type="term" value="F:FAD binding"/>
    <property type="evidence" value="ECO:0007669"/>
    <property type="project" value="TreeGrafter"/>
</dbReference>
<protein>
    <submittedName>
        <fullName evidence="2">Pyridine nucleotide-disulfide oxidoreductase</fullName>
    </submittedName>
</protein>
<reference evidence="2 3" key="1">
    <citation type="submission" date="2015-11" db="EMBL/GenBank/DDBJ databases">
        <title>Draft genome of Sulfurovum riftiae 1812E, a member of the Epsilonproteobacteria isolated from the tube of the deep-sea hydrothermal vent tubewom Riftia pachyptila.</title>
        <authorList>
            <person name="Vetriani C."/>
            <person name="Giovannelli D."/>
        </authorList>
    </citation>
    <scope>NUCLEOTIDE SEQUENCE [LARGE SCALE GENOMIC DNA]</scope>
    <source>
        <strain evidence="2 3">1812E</strain>
    </source>
</reference>
<dbReference type="STRING" id="1630136.AS592_03350"/>
<comment type="caution">
    <text evidence="2">The sequence shown here is derived from an EMBL/GenBank/DDBJ whole genome shotgun (WGS) entry which is preliminary data.</text>
</comment>
<feature type="domain" description="FAD/NAD(P)-binding" evidence="1">
    <location>
        <begin position="53"/>
        <end position="165"/>
    </location>
</feature>
<accession>A0A151CE80</accession>
<dbReference type="Pfam" id="PF07992">
    <property type="entry name" value="Pyr_redox_2"/>
    <property type="match status" value="1"/>
</dbReference>
<dbReference type="PANTHER" id="PTHR10632">
    <property type="entry name" value="SULFIDE:QUINONE OXIDOREDUCTASE"/>
    <property type="match status" value="1"/>
</dbReference>
<dbReference type="InterPro" id="IPR036188">
    <property type="entry name" value="FAD/NAD-bd_sf"/>
</dbReference>
<name>A0A151CE80_9BACT</name>
<evidence type="ECO:0000313" key="3">
    <source>
        <dbReference type="Proteomes" id="UP000075359"/>
    </source>
</evidence>
<dbReference type="InterPro" id="IPR006311">
    <property type="entry name" value="TAT_signal"/>
</dbReference>
<sequence>MKISYKDSEMKKMERRDALKMMGLGSAALLAGGTTSVSAKTKLSTFASRKEADIVIVGGGTAGITVTARVRRSAPNARITLIAPNDVHLYQSGQVYVAAGLYREFDNKRQTKELVPDNVTLLQDKVTHFSPETNKVHTGKHGEIPYDYLIVALGCEYDYSWVEGLDVSDIGKKGIASVYLNDVNEGLASGAIISRMWLKTIRRHTQRSEQKVLFADPDGPVKGEGASLDMLFLANDMLKGNGMYKKGKDLRSKAALTLSRPGKDLFPSPEIDRALKKELQKAENITIAYEHRLVRIDKERRIAFYSHEGQTVEKTYDFLHVTPAVKPPDVLKGSGLTVEKGEYEGWLEVDEKTLQNPRYPNVFGIGDIVGLSSGKSGGAIREQAIVIQDNIAAILEGKAVPMTYNGYSVHPIKTRYGRVMLAEYTPQGLEPTFPLDPAKPRWIWWEMDLHLMRTAYFGLMMRGML</sequence>
<dbReference type="AlphaFoldDB" id="A0A151CE80"/>
<dbReference type="PANTHER" id="PTHR10632:SF2">
    <property type="entry name" value="SULFIDE:QUINONE OXIDOREDUCTASE, MITOCHONDRIAL"/>
    <property type="match status" value="1"/>
</dbReference>
<dbReference type="PROSITE" id="PS51318">
    <property type="entry name" value="TAT"/>
    <property type="match status" value="1"/>
</dbReference>
<dbReference type="InterPro" id="IPR015904">
    <property type="entry name" value="Sulphide_quinone_reductase"/>
</dbReference>
<dbReference type="OrthoDB" id="9802771at2"/>
<gene>
    <name evidence="2" type="ORF">AS592_03350</name>
</gene>
<dbReference type="GO" id="GO:0070221">
    <property type="term" value="P:sulfide oxidation, using sulfide:quinone oxidoreductase"/>
    <property type="evidence" value="ECO:0007669"/>
    <property type="project" value="TreeGrafter"/>
</dbReference>
<organism evidence="2 3">
    <name type="scientific">Sulfurovum riftiae</name>
    <dbReference type="NCBI Taxonomy" id="1630136"/>
    <lineage>
        <taxon>Bacteria</taxon>
        <taxon>Pseudomonadati</taxon>
        <taxon>Campylobacterota</taxon>
        <taxon>Epsilonproteobacteria</taxon>
        <taxon>Campylobacterales</taxon>
        <taxon>Sulfurovaceae</taxon>
        <taxon>Sulfurovum</taxon>
    </lineage>
</organism>
<dbReference type="Proteomes" id="UP000075359">
    <property type="component" value="Unassembled WGS sequence"/>
</dbReference>
<proteinExistence type="predicted"/>
<dbReference type="EMBL" id="LNKT01000067">
    <property type="protein sequence ID" value="KYJ85789.1"/>
    <property type="molecule type" value="Genomic_DNA"/>
</dbReference>
<evidence type="ECO:0000313" key="2">
    <source>
        <dbReference type="EMBL" id="KYJ85789.1"/>
    </source>
</evidence>
<dbReference type="GO" id="GO:0070224">
    <property type="term" value="F:sulfide:quinone oxidoreductase activity"/>
    <property type="evidence" value="ECO:0007669"/>
    <property type="project" value="TreeGrafter"/>
</dbReference>
<evidence type="ECO:0000259" key="1">
    <source>
        <dbReference type="Pfam" id="PF07992"/>
    </source>
</evidence>
<keyword evidence="3" id="KW-1185">Reference proteome</keyword>